<accession>A0A9P4NAG5</accession>
<dbReference type="Proteomes" id="UP000800093">
    <property type="component" value="Unassembled WGS sequence"/>
</dbReference>
<protein>
    <recommendedName>
        <fullName evidence="3">DDE-1 domain-containing protein</fullName>
    </recommendedName>
</protein>
<gene>
    <name evidence="1" type="ORF">CC78DRAFT_453269</name>
</gene>
<sequence length="52" mass="6428">VFNYKTKVKARYIYRLLILDSYNSYISIDFINYYNKNKILLTIYTPYLTYIL</sequence>
<evidence type="ECO:0000313" key="2">
    <source>
        <dbReference type="Proteomes" id="UP000800093"/>
    </source>
</evidence>
<feature type="non-terminal residue" evidence="1">
    <location>
        <position position="1"/>
    </location>
</feature>
<dbReference type="AlphaFoldDB" id="A0A9P4NAG5"/>
<dbReference type="EMBL" id="ML986582">
    <property type="protein sequence ID" value="KAF2269598.1"/>
    <property type="molecule type" value="Genomic_DNA"/>
</dbReference>
<organism evidence="1 2">
    <name type="scientific">Lojkania enalia</name>
    <dbReference type="NCBI Taxonomy" id="147567"/>
    <lineage>
        <taxon>Eukaryota</taxon>
        <taxon>Fungi</taxon>
        <taxon>Dikarya</taxon>
        <taxon>Ascomycota</taxon>
        <taxon>Pezizomycotina</taxon>
        <taxon>Dothideomycetes</taxon>
        <taxon>Pleosporomycetidae</taxon>
        <taxon>Pleosporales</taxon>
        <taxon>Pleosporales incertae sedis</taxon>
        <taxon>Lojkania</taxon>
    </lineage>
</organism>
<reference evidence="2" key="1">
    <citation type="journal article" date="2020" name="Stud. Mycol.">
        <title>101 Dothideomycetes genomes: A test case for predicting lifestyles and emergence of pathogens.</title>
        <authorList>
            <person name="Haridas S."/>
            <person name="Albert R."/>
            <person name="Binder M."/>
            <person name="Bloem J."/>
            <person name="LaButti K."/>
            <person name="Salamov A."/>
            <person name="Andreopoulos B."/>
            <person name="Baker S."/>
            <person name="Barry K."/>
            <person name="Bills G."/>
            <person name="Bluhm B."/>
            <person name="Cannon C."/>
            <person name="Castanera R."/>
            <person name="Culley D."/>
            <person name="Daum C."/>
            <person name="Ezra D."/>
            <person name="Gonzalez J."/>
            <person name="Henrissat B."/>
            <person name="Kuo A."/>
            <person name="Liang C."/>
            <person name="Lipzen A."/>
            <person name="Lutzoni F."/>
            <person name="Magnuson J."/>
            <person name="Mondo S."/>
            <person name="Nolan M."/>
            <person name="Ohm R."/>
            <person name="Pangilinan J."/>
            <person name="Park H.-J."/>
            <person name="Ramirez L."/>
            <person name="Alfaro M."/>
            <person name="Sun H."/>
            <person name="Tritt A."/>
            <person name="Yoshinaga Y."/>
            <person name="Zwiers L.-H."/>
            <person name="Turgeon B."/>
            <person name="Goodwin S."/>
            <person name="Spatafora J."/>
            <person name="Crous P."/>
            <person name="Grigoriev I."/>
        </authorList>
    </citation>
    <scope>NUCLEOTIDE SEQUENCE [LARGE SCALE GENOMIC DNA]</scope>
    <source>
        <strain evidence="2">CBS 304.66</strain>
    </source>
</reference>
<evidence type="ECO:0008006" key="3">
    <source>
        <dbReference type="Google" id="ProtNLM"/>
    </source>
</evidence>
<keyword evidence="2" id="KW-1185">Reference proteome</keyword>
<evidence type="ECO:0000313" key="1">
    <source>
        <dbReference type="EMBL" id="KAF2269598.1"/>
    </source>
</evidence>
<proteinExistence type="predicted"/>
<dbReference type="OrthoDB" id="3795915at2759"/>
<comment type="caution">
    <text evidence="1">The sequence shown here is derived from an EMBL/GenBank/DDBJ whole genome shotgun (WGS) entry which is preliminary data.</text>
</comment>
<name>A0A9P4NAG5_9PLEO</name>